<evidence type="ECO:0000256" key="5">
    <source>
        <dbReference type="ARBA" id="ARBA00023136"/>
    </source>
</evidence>
<name>A0ABU8XVF8_9PROT</name>
<feature type="transmembrane region" description="Helical" evidence="7">
    <location>
        <begin position="256"/>
        <end position="283"/>
    </location>
</feature>
<keyword evidence="4 7" id="KW-1133">Transmembrane helix</keyword>
<feature type="transmembrane region" description="Helical" evidence="7">
    <location>
        <begin position="314"/>
        <end position="337"/>
    </location>
</feature>
<comment type="subcellular location">
    <subcellularLocation>
        <location evidence="1">Cell membrane</location>
        <topology evidence="1">Multi-pass membrane protein</topology>
    </subcellularLocation>
</comment>
<comment type="caution">
    <text evidence="8">The sequence shown here is derived from an EMBL/GenBank/DDBJ whole genome shotgun (WGS) entry which is preliminary data.</text>
</comment>
<evidence type="ECO:0000256" key="3">
    <source>
        <dbReference type="ARBA" id="ARBA00022692"/>
    </source>
</evidence>
<evidence type="ECO:0000256" key="6">
    <source>
        <dbReference type="SAM" id="MobiDB-lite"/>
    </source>
</evidence>
<keyword evidence="3 7" id="KW-0812">Transmembrane</keyword>
<feature type="transmembrane region" description="Helical" evidence="7">
    <location>
        <begin position="35"/>
        <end position="54"/>
    </location>
</feature>
<evidence type="ECO:0000256" key="2">
    <source>
        <dbReference type="ARBA" id="ARBA00022475"/>
    </source>
</evidence>
<evidence type="ECO:0000256" key="4">
    <source>
        <dbReference type="ARBA" id="ARBA00022989"/>
    </source>
</evidence>
<dbReference type="PANTHER" id="PTHR40277">
    <property type="entry name" value="BLL5419 PROTEIN"/>
    <property type="match status" value="1"/>
</dbReference>
<feature type="region of interest" description="Disordered" evidence="6">
    <location>
        <begin position="1"/>
        <end position="26"/>
    </location>
</feature>
<keyword evidence="2" id="KW-1003">Cell membrane</keyword>
<feature type="transmembrane region" description="Helical" evidence="7">
    <location>
        <begin position="177"/>
        <end position="198"/>
    </location>
</feature>
<gene>
    <name evidence="8" type="ORF">U1T56_17960</name>
</gene>
<protein>
    <submittedName>
        <fullName evidence="8">Lysylphosphatidylglycerol synthase transmembrane domain-containing protein</fullName>
    </submittedName>
</protein>
<dbReference type="EMBL" id="JBBLZC010000021">
    <property type="protein sequence ID" value="MEK0085044.1"/>
    <property type="molecule type" value="Genomic_DNA"/>
</dbReference>
<sequence>MASPVMPTGSTSTRGIPTFEPGTDGPVRKRRRPNWLGWTLAIVVLVGCTFFLDLEELLSGLRRLGPGEIALLVLISTADRVLMGIKWWHLLGIAGVKLPLLQVVRIFYQGSFAGVFLPSHVGGDVLRAYWASEASGAPHHVLASLIVERLLGMVCAINVAVAGGMVYAAMLMPERPWLWIAGGALMLVGISTAFALAMSSRVHAFVLRHLARHRRFKLAETLHRFYEAYASFGADKQGLAANALLTLLEQMLQMMLIYGIALALGITAQPVAFLAATALYMFVIRIPVAPDGWGIGELTAIGIYALIDTSTTDAFSISIIGHIIPMLALAPGFLFLLRGSPEPPAAEARRF</sequence>
<evidence type="ECO:0000256" key="7">
    <source>
        <dbReference type="SAM" id="Phobius"/>
    </source>
</evidence>
<feature type="transmembrane region" description="Helical" evidence="7">
    <location>
        <begin position="150"/>
        <end position="171"/>
    </location>
</feature>
<dbReference type="Pfam" id="PF03706">
    <property type="entry name" value="LPG_synthase_TM"/>
    <property type="match status" value="1"/>
</dbReference>
<organism evidence="8 9">
    <name type="scientific">Benzoatithermus flavus</name>
    <dbReference type="NCBI Taxonomy" id="3108223"/>
    <lineage>
        <taxon>Bacteria</taxon>
        <taxon>Pseudomonadati</taxon>
        <taxon>Pseudomonadota</taxon>
        <taxon>Alphaproteobacteria</taxon>
        <taxon>Geminicoccales</taxon>
        <taxon>Geminicoccaceae</taxon>
        <taxon>Benzoatithermus</taxon>
    </lineage>
</organism>
<dbReference type="NCBIfam" id="TIGR00374">
    <property type="entry name" value="flippase-like domain"/>
    <property type="match status" value="1"/>
</dbReference>
<dbReference type="PANTHER" id="PTHR40277:SF1">
    <property type="entry name" value="BLL5419 PROTEIN"/>
    <property type="match status" value="1"/>
</dbReference>
<evidence type="ECO:0000256" key="1">
    <source>
        <dbReference type="ARBA" id="ARBA00004651"/>
    </source>
</evidence>
<accession>A0ABU8XVF8</accession>
<dbReference type="Proteomes" id="UP001375743">
    <property type="component" value="Unassembled WGS sequence"/>
</dbReference>
<dbReference type="InterPro" id="IPR022791">
    <property type="entry name" value="L-PG_synthase/AglD"/>
</dbReference>
<keyword evidence="9" id="KW-1185">Reference proteome</keyword>
<evidence type="ECO:0000313" key="8">
    <source>
        <dbReference type="EMBL" id="MEK0085044.1"/>
    </source>
</evidence>
<proteinExistence type="predicted"/>
<evidence type="ECO:0000313" key="9">
    <source>
        <dbReference type="Proteomes" id="UP001375743"/>
    </source>
</evidence>
<reference evidence="8 9" key="1">
    <citation type="submission" date="2024-01" db="EMBL/GenBank/DDBJ databases">
        <title>Multi-omics insights into the function and evolution of sodium benzoate biodegradation pathways in Benzoatithermus flavus gen. nov., sp. nov. from hot spring.</title>
        <authorList>
            <person name="Hu C.-J."/>
            <person name="Li W.-J."/>
        </authorList>
    </citation>
    <scope>NUCLEOTIDE SEQUENCE [LARGE SCALE GENOMIC DNA]</scope>
    <source>
        <strain evidence="8 9">SYSU G07066</strain>
    </source>
</reference>
<keyword evidence="5 7" id="KW-0472">Membrane</keyword>